<accession>A0A1X0QH99</accession>
<dbReference type="AlphaFoldDB" id="A0A1X0QH99"/>
<evidence type="ECO:0000313" key="2">
    <source>
        <dbReference type="EMBL" id="ORD95431.1"/>
    </source>
</evidence>
<organism evidence="3 5">
    <name type="scientific">Hepatospora eriocheir</name>
    <dbReference type="NCBI Taxonomy" id="1081669"/>
    <lineage>
        <taxon>Eukaryota</taxon>
        <taxon>Fungi</taxon>
        <taxon>Fungi incertae sedis</taxon>
        <taxon>Microsporidia</taxon>
        <taxon>Hepatosporidae</taxon>
        <taxon>Hepatospora</taxon>
    </lineage>
</organism>
<dbReference type="Proteomes" id="UP000192356">
    <property type="component" value="Unassembled WGS sequence"/>
</dbReference>
<proteinExistence type="predicted"/>
<reference evidence="4 5" key="1">
    <citation type="journal article" date="2017" name="Environ. Microbiol.">
        <title>Decay of the glycolytic pathway and adaptation to intranuclear parasitism within Enterocytozoonidae microsporidia.</title>
        <authorList>
            <person name="Wiredu Boakye D."/>
            <person name="Jaroenlak P."/>
            <person name="Prachumwat A."/>
            <person name="Williams T.A."/>
            <person name="Bateman K.S."/>
            <person name="Itsathitphaisarn O."/>
            <person name="Sritunyalucksana K."/>
            <person name="Paszkiewicz K.H."/>
            <person name="Moore K.A."/>
            <person name="Stentiford G.D."/>
            <person name="Williams B.A."/>
        </authorList>
    </citation>
    <scope>NUCLEOTIDE SEQUENCE [LARGE SCALE GENOMIC DNA]</scope>
    <source>
        <strain evidence="5">canceri</strain>
        <strain evidence="3">Canceri</strain>
        <strain evidence="2 4">GB1</strain>
    </source>
</reference>
<dbReference type="VEuPathDB" id="MicrosporidiaDB:A0H76_3034"/>
<feature type="signal peptide" evidence="1">
    <location>
        <begin position="1"/>
        <end position="17"/>
    </location>
</feature>
<dbReference type="Proteomes" id="UP000192501">
    <property type="component" value="Unassembled WGS sequence"/>
</dbReference>
<comment type="caution">
    <text evidence="3">The sequence shown here is derived from an EMBL/GenBank/DDBJ whole genome shotgun (WGS) entry which is preliminary data.</text>
</comment>
<protein>
    <submittedName>
        <fullName evidence="3">Uncharacterized protein</fullName>
    </submittedName>
</protein>
<dbReference type="EMBL" id="LVKB01000317">
    <property type="protein sequence ID" value="ORD95431.1"/>
    <property type="molecule type" value="Genomic_DNA"/>
</dbReference>
<dbReference type="EMBL" id="LTAI01000283">
    <property type="protein sequence ID" value="ORD99157.1"/>
    <property type="molecule type" value="Genomic_DNA"/>
</dbReference>
<name>A0A1X0QH99_9MICR</name>
<evidence type="ECO:0000313" key="3">
    <source>
        <dbReference type="EMBL" id="ORD99157.1"/>
    </source>
</evidence>
<dbReference type="VEuPathDB" id="MicrosporidiaDB:HERIO_2787"/>
<gene>
    <name evidence="3" type="ORF">A0H76_3034</name>
    <name evidence="2" type="ORF">HERIO_2787</name>
</gene>
<evidence type="ECO:0000313" key="4">
    <source>
        <dbReference type="Proteomes" id="UP000192356"/>
    </source>
</evidence>
<feature type="chain" id="PRO_5011905199" evidence="1">
    <location>
        <begin position="18"/>
        <end position="65"/>
    </location>
</feature>
<keyword evidence="1" id="KW-0732">Signal</keyword>
<keyword evidence="4" id="KW-1185">Reference proteome</keyword>
<evidence type="ECO:0000313" key="5">
    <source>
        <dbReference type="Proteomes" id="UP000192501"/>
    </source>
</evidence>
<sequence>MGLLISFMLLFFGMSWNKFNLLLSKLNNFMFPSLYPLTTNDSKLSISIHNGLSLFIYFEIGVIKF</sequence>
<evidence type="ECO:0000256" key="1">
    <source>
        <dbReference type="SAM" id="SignalP"/>
    </source>
</evidence>